<dbReference type="Proteomes" id="UP000223102">
    <property type="component" value="Segment"/>
</dbReference>
<evidence type="ECO:0000313" key="2">
    <source>
        <dbReference type="Proteomes" id="UP000223102"/>
    </source>
</evidence>
<sequence>MKFFGRNSSITINGQTYVGNNITMDNGKVIVDGVEQGTIHKEPIVLHINCNVEKIFVEESISVHGDIHGDVVAKNSINCDDVIGSATAGFAINCSDIKGNAEANAINCSDIYGDAKAKIISR</sequence>
<proteinExistence type="predicted"/>
<accession>A0A218KBZ8</accession>
<gene>
    <name evidence="1" type="ORF">PBC2_096</name>
</gene>
<keyword evidence="2" id="KW-1185">Reference proteome</keyword>
<name>A0A218KBZ8_9CAUD</name>
<dbReference type="EMBL" id="KT070867">
    <property type="protein sequence ID" value="AKQ08411.1"/>
    <property type="molecule type" value="Genomic_DNA"/>
</dbReference>
<protein>
    <recommendedName>
        <fullName evidence="3">Polymer-forming cytoskeletal protein</fullName>
    </recommendedName>
</protein>
<reference evidence="1 2" key="1">
    <citation type="submission" date="2015-06" db="EMBL/GenBank/DDBJ databases">
        <title>Complete genome sequence of Bacillus cereus phage PBC2.</title>
        <authorList>
            <person name="Kong M."/>
            <person name="Ryu S."/>
        </authorList>
    </citation>
    <scope>NUCLEOTIDE SEQUENCE [LARGE SCALE GENOMIC DNA]</scope>
</reference>
<evidence type="ECO:0008006" key="3">
    <source>
        <dbReference type="Google" id="ProtNLM"/>
    </source>
</evidence>
<organism evidence="1 2">
    <name type="scientific">Bacillus phage PBC2</name>
    <dbReference type="NCBI Taxonomy" id="1675029"/>
    <lineage>
        <taxon>Viruses</taxon>
        <taxon>Duplodnaviria</taxon>
        <taxon>Heunggongvirae</taxon>
        <taxon>Uroviricota</taxon>
        <taxon>Caudoviricetes</taxon>
        <taxon>Andregratiavirinae</taxon>
        <taxon>Haetaevirus</taxon>
        <taxon>Haetaevirus PBC2</taxon>
    </lineage>
</organism>
<evidence type="ECO:0000313" key="1">
    <source>
        <dbReference type="EMBL" id="AKQ08411.1"/>
    </source>
</evidence>